<feature type="non-terminal residue" evidence="1">
    <location>
        <position position="130"/>
    </location>
</feature>
<reference evidence="1" key="1">
    <citation type="journal article" date="2014" name="Front. Microbiol.">
        <title>High frequency of phylogenetically diverse reductive dehalogenase-homologous genes in deep subseafloor sedimentary metagenomes.</title>
        <authorList>
            <person name="Kawai M."/>
            <person name="Futagami T."/>
            <person name="Toyoda A."/>
            <person name="Takaki Y."/>
            <person name="Nishi S."/>
            <person name="Hori S."/>
            <person name="Arai W."/>
            <person name="Tsubouchi T."/>
            <person name="Morono Y."/>
            <person name="Uchiyama I."/>
            <person name="Ito T."/>
            <person name="Fujiyama A."/>
            <person name="Inagaki F."/>
            <person name="Takami H."/>
        </authorList>
    </citation>
    <scope>NUCLEOTIDE SEQUENCE</scope>
    <source>
        <strain evidence="1">Expedition CK06-06</strain>
    </source>
</reference>
<comment type="caution">
    <text evidence="1">The sequence shown here is derived from an EMBL/GenBank/DDBJ whole genome shotgun (WGS) entry which is preliminary data.</text>
</comment>
<proteinExistence type="predicted"/>
<evidence type="ECO:0000313" key="1">
    <source>
        <dbReference type="EMBL" id="GAG42525.1"/>
    </source>
</evidence>
<dbReference type="EMBL" id="BARS01057690">
    <property type="protein sequence ID" value="GAG42525.1"/>
    <property type="molecule type" value="Genomic_DNA"/>
</dbReference>
<feature type="non-terminal residue" evidence="1">
    <location>
        <position position="1"/>
    </location>
</feature>
<protein>
    <submittedName>
        <fullName evidence="1">Uncharacterized protein</fullName>
    </submittedName>
</protein>
<gene>
    <name evidence="1" type="ORF">S01H1_84483</name>
</gene>
<organism evidence="1">
    <name type="scientific">marine sediment metagenome</name>
    <dbReference type="NCBI Taxonomy" id="412755"/>
    <lineage>
        <taxon>unclassified sequences</taxon>
        <taxon>metagenomes</taxon>
        <taxon>ecological metagenomes</taxon>
    </lineage>
</organism>
<sequence>YESFGGWCEEGKYCYEIGIPEDGEYEVFVGGDPSTGSGQWFEEGRHRLMLDRPEPENLVREEVSVEGLAYYGEIDKWREGETYRVSLDYRVEGSKGSAELDFIFLEDRAILLRVGLGDTFGRWERFERTV</sequence>
<name>X0XHE4_9ZZZZ</name>
<accession>X0XHE4</accession>
<dbReference type="AlphaFoldDB" id="X0XHE4"/>